<evidence type="ECO:0000313" key="1">
    <source>
        <dbReference type="EMBL" id="MEM0513854.1"/>
    </source>
</evidence>
<comment type="caution">
    <text evidence="1">The sequence shown here is derived from an EMBL/GenBank/DDBJ whole genome shotgun (WGS) entry which is preliminary data.</text>
</comment>
<organism evidence="1 2">
    <name type="scientific">Pseudoalteromonas qingdaonensis</name>
    <dbReference type="NCBI Taxonomy" id="3131913"/>
    <lineage>
        <taxon>Bacteria</taxon>
        <taxon>Pseudomonadati</taxon>
        <taxon>Pseudomonadota</taxon>
        <taxon>Gammaproteobacteria</taxon>
        <taxon>Alteromonadales</taxon>
        <taxon>Pseudoalteromonadaceae</taxon>
        <taxon>Pseudoalteromonas</taxon>
    </lineage>
</organism>
<dbReference type="EMBL" id="JBCGCU010000001">
    <property type="protein sequence ID" value="MEM0513854.1"/>
    <property type="molecule type" value="Genomic_DNA"/>
</dbReference>
<protein>
    <submittedName>
        <fullName evidence="1">Uncharacterized protein</fullName>
    </submittedName>
</protein>
<proteinExistence type="predicted"/>
<dbReference type="Proteomes" id="UP001447008">
    <property type="component" value="Unassembled WGS sequence"/>
</dbReference>
<dbReference type="RefSeq" id="WP_342675410.1">
    <property type="nucleotide sequence ID" value="NZ_JBCGCU010000001.1"/>
</dbReference>
<accession>A0ABU9MRA1</accession>
<gene>
    <name evidence="1" type="ORF">WCN91_00110</name>
</gene>
<keyword evidence="2" id="KW-1185">Reference proteome</keyword>
<evidence type="ECO:0000313" key="2">
    <source>
        <dbReference type="Proteomes" id="UP001447008"/>
    </source>
</evidence>
<sequence length="411" mass="45473">MRASNAPKEQLALRSFSKTHKAESGFANLFARSDASALAPPLLQPLPPQEPLNSVSPMLTKAELQSLSANTATCILQARKPSRELARPLFNTLFQAYNAKLAHTDLAHSERTEQFISKQGLTQTPEYDSQILPDPLHLSSYIRAIDKAIIALLGSGQETLFIAYPACGPLAPLLLPLLSHYQGQGITGQQLRITLINQHPEVIASLHRLLSELELQEYVQQMYCGDPCSYNAPMLFDLVILELMPLDSNCKKQFNIAHHFAQQLSTNGYLIPQQVDIYAVMQAAQASDAHVHTDLGVVLSLTAQKLRNLTQSKLKQEQPLCTQTLTLPILSKQNPQYLLELYPYISLFADEALGFNGTEETLPLADLKVYIDHIPSTIQTNMILANSGDTLTFYYDFGAAPGFRVSKSQSK</sequence>
<reference evidence="1 2" key="1">
    <citation type="submission" date="2024-03" db="EMBL/GenBank/DDBJ databases">
        <title>Pseudoalteromonas qingdaonensis sp. nov., isolated from the intestines of marine benthic organisms.</title>
        <authorList>
            <person name="Lin X."/>
            <person name="Fang S."/>
            <person name="Hu X."/>
        </authorList>
    </citation>
    <scope>NUCLEOTIDE SEQUENCE [LARGE SCALE GENOMIC DNA]</scope>
    <source>
        <strain evidence="1 2">YIC-827</strain>
    </source>
</reference>
<name>A0ABU9MRA1_9GAMM</name>